<dbReference type="EMBL" id="JBFOLK010000004">
    <property type="protein sequence ID" value="KAL2518717.1"/>
    <property type="molecule type" value="Genomic_DNA"/>
</dbReference>
<feature type="region of interest" description="Disordered" evidence="1">
    <location>
        <begin position="1"/>
        <end position="30"/>
    </location>
</feature>
<comment type="caution">
    <text evidence="2">The sequence shown here is derived from an EMBL/GenBank/DDBJ whole genome shotgun (WGS) entry which is preliminary data.</text>
</comment>
<evidence type="ECO:0000256" key="1">
    <source>
        <dbReference type="SAM" id="MobiDB-lite"/>
    </source>
</evidence>
<dbReference type="AlphaFoldDB" id="A0ABD1U143"/>
<protein>
    <submittedName>
        <fullName evidence="2">Uncharacterized protein</fullName>
    </submittedName>
</protein>
<sequence length="145" mass="16338">MLNYIVVDEEDGKKDKDVEEPDKEGDDKEEGRKIMQISLDGLIESYTCDLIKPLVVTMANGRKLESGSIYPPLIWKMQGMEFQYKLRSSKFGGSDMVLGVYSLSQFSPVTFDFIQGHISFVSEGKKVTLHSEATTCEFEMITGPH</sequence>
<name>A0ABD1U143_9LAMI</name>
<accession>A0ABD1U143</accession>
<evidence type="ECO:0000313" key="3">
    <source>
        <dbReference type="Proteomes" id="UP001604336"/>
    </source>
</evidence>
<keyword evidence="3" id="KW-1185">Reference proteome</keyword>
<evidence type="ECO:0000313" key="2">
    <source>
        <dbReference type="EMBL" id="KAL2518717.1"/>
    </source>
</evidence>
<proteinExistence type="predicted"/>
<organism evidence="2 3">
    <name type="scientific">Abeliophyllum distichum</name>
    <dbReference type="NCBI Taxonomy" id="126358"/>
    <lineage>
        <taxon>Eukaryota</taxon>
        <taxon>Viridiplantae</taxon>
        <taxon>Streptophyta</taxon>
        <taxon>Embryophyta</taxon>
        <taxon>Tracheophyta</taxon>
        <taxon>Spermatophyta</taxon>
        <taxon>Magnoliopsida</taxon>
        <taxon>eudicotyledons</taxon>
        <taxon>Gunneridae</taxon>
        <taxon>Pentapetalae</taxon>
        <taxon>asterids</taxon>
        <taxon>lamiids</taxon>
        <taxon>Lamiales</taxon>
        <taxon>Oleaceae</taxon>
        <taxon>Forsythieae</taxon>
        <taxon>Abeliophyllum</taxon>
    </lineage>
</organism>
<dbReference type="Proteomes" id="UP001604336">
    <property type="component" value="Unassembled WGS sequence"/>
</dbReference>
<reference evidence="3" key="1">
    <citation type="submission" date="2024-07" db="EMBL/GenBank/DDBJ databases">
        <title>Two chromosome-level genome assemblies of Korean endemic species Abeliophyllum distichum and Forsythia ovata (Oleaceae).</title>
        <authorList>
            <person name="Jang H."/>
        </authorList>
    </citation>
    <scope>NUCLEOTIDE SEQUENCE [LARGE SCALE GENOMIC DNA]</scope>
</reference>
<gene>
    <name evidence="2" type="ORF">Adt_14964</name>
</gene>